<dbReference type="Pfam" id="PF24656">
    <property type="entry name" value="CEPT76_peptidase"/>
    <property type="match status" value="1"/>
</dbReference>
<dbReference type="Proteomes" id="UP001165289">
    <property type="component" value="Unassembled WGS sequence"/>
</dbReference>
<keyword evidence="1" id="KW-0175">Coiled coil</keyword>
<sequence length="1551" mass="178639">MSKTQLFSPDIIEEISLSESHNEGDEVDKIETNTVSIEDALLQRLELKKQNLQKKLAGRRDSDSIQIAPPENNSESQSGSGLHDRLKQKLLAMRESASESKLEGGNVLLEQERVQKGRKKEDIEMSLIRKPLRSLPPIATDRGSSKSPVVSFQNENADMHLNQERSEGDELDGIFSRNLLDQNDETASDATEIRDDEDSIHSETIPFISQEPLDILVYQPPRYRYAAERLEQENTVLFAKQGLFPPENNPVTLEQKQGSDLELRVAQEEGLYVPEVMLPPNRTLIAMEHRIVREKAKNWFGEDGQLKGLTGKFQTSSKKGLFHQRKELFSPTNHLIQYQPSAVFPNLDRQSVISNPNQTDIISTNIHLSVYISSLRFTHHWLFSNEHLLCCTLYALQLQYNRLKERDSAEMHFRHLQALRRQLRSLKAEFDKLMLQSLTGIEIEQKANDVTQLKQEISEYRQLRSVELEKEQQLLKRIFKVWSQLKQLRIEQGYVSTAARLRIKKTNVVDVEEDRVNFLTELEEELMELKEEHDEKLSGERINYEVAYDQWRRDQGERKKLLDDSQGSALSIPPDTPPPVPVSEFVEAEVRRRLNEEYLAARRHPGQPVLTPELYLNMPISGQIEDQKELSRRREIEKLSFFIRVRVNGETACETRHRKLKQDFIIDFQEQFQLELRHKPESVILQVYQASFNPALLAEVPCPLPIDIPVQKPATNPMLQSLDFTYDKVMHVKLGLGAGIPSRGGGILPYTTGVLNSSAELYGQSGSNCTERDEWKGYGKLAKLPLDAEKIRATLTSSRLDPNDPRNIPLLQLLRSLPTEDSSNTFRLTRMDLVRPFISQREFLSNPNFNTIKEKHQFELSSARPVQYDDELTMLADSPVRTQPSLEDIQPMSDQDFTPWHPGTEKFYQMVKHDISKQAEIKTPDYTLEEVVIEDPVPNTGILTKYIHQLFSPKRPLQPKRVPRRTLPSKHTNIRELNLVLRVLQGYNFPTRVIEPDKPGPRLGRTLAGQWRESSSAHVSTMMSEIQEDISEDDTPNETNPFIEIRFQGTTYRTKQSLGVNPCWNEELIIKFHTPVPTSTFSADSLLSSTDILYFNAFDLVRVDALEDERLRANTIKERLQYRWLGSFQIPFHTILVNSRVDGTFKMQAPKMLFGYERADRLDDTDMQLSMFITLDPLIKPHRSIYATQLDKDDKKQIEKFKHETDSLGNNFPDREYTVSVCDIDGRQVIVNRYISPLNPPESLLSQEDPCNLKSLQRISRFVSLIPFLPDSQCLEGLSDVWVPAEEFLKLRCGDEEEHATLLLNYFLFLDIEAWLVLGFGIPEGSTSYVLSRDKRSRSFCLWNPSNGERFAPSDVNCPLLHIYTVLSAKKIHFNIQSSTKPSDIIFDFSNSRKWKTCVVAEGIPQNSLQPSELVYTPPDLAKASQLQDTIQHRLQHRIEKWRSRMPTHWNRYASDMLNEQLIKCEESYPHIPEFELKQAFEALFTTFQIVGFPIHLTPTSLKGIEEQVYTTGIHTCQEPGVEYVLACYVHPYPSDVHSIWIYLATMVPRE</sequence>
<feature type="compositionally biased region" description="Basic and acidic residues" evidence="2">
    <location>
        <begin position="20"/>
        <end position="29"/>
    </location>
</feature>
<feature type="region of interest" description="Disordered" evidence="2">
    <location>
        <begin position="54"/>
        <end position="84"/>
    </location>
</feature>
<evidence type="ECO:0000259" key="6">
    <source>
        <dbReference type="Pfam" id="PF24652"/>
    </source>
</evidence>
<keyword evidence="9" id="KW-1185">Reference proteome</keyword>
<dbReference type="InterPro" id="IPR028928">
    <property type="entry name" value="CC2D2AN-C2"/>
</dbReference>
<feature type="region of interest" description="Disordered" evidence="2">
    <location>
        <begin position="562"/>
        <end position="581"/>
    </location>
</feature>
<dbReference type="Pfam" id="PF17661">
    <property type="entry name" value="DUF5523"/>
    <property type="match status" value="1"/>
</dbReference>
<accession>A0AAV7JTF5</accession>
<dbReference type="InterPro" id="IPR052434">
    <property type="entry name" value="Tectonic-like_complex_comp"/>
</dbReference>
<evidence type="ECO:0000313" key="9">
    <source>
        <dbReference type="Proteomes" id="UP001165289"/>
    </source>
</evidence>
<feature type="domain" description="CEP76/DRC7 peptidase-like" evidence="7">
    <location>
        <begin position="1280"/>
        <end position="1397"/>
    </location>
</feature>
<dbReference type="GO" id="GO:1904491">
    <property type="term" value="P:protein localization to ciliary transition zone"/>
    <property type="evidence" value="ECO:0007669"/>
    <property type="project" value="TreeGrafter"/>
</dbReference>
<evidence type="ECO:0000259" key="4">
    <source>
        <dbReference type="Pfam" id="PF15625"/>
    </source>
</evidence>
<comment type="caution">
    <text evidence="8">The sequence shown here is derived from an EMBL/GenBank/DDBJ whole genome shotgun (WGS) entry which is preliminary data.</text>
</comment>
<dbReference type="Pfam" id="PF15625">
    <property type="entry name" value="CC2D2AN-C2"/>
    <property type="match status" value="1"/>
</dbReference>
<dbReference type="InterPro" id="IPR056290">
    <property type="entry name" value="CEPT76/DRC7_peptidase-like_dom"/>
</dbReference>
<dbReference type="Pfam" id="PF24652">
    <property type="entry name" value="CEP76_C"/>
    <property type="match status" value="1"/>
</dbReference>
<dbReference type="Pfam" id="PF00168">
    <property type="entry name" value="C2"/>
    <property type="match status" value="1"/>
</dbReference>
<dbReference type="PANTHER" id="PTHR20837">
    <property type="entry name" value="CENTROSOMAL PROTEIN-RELATED"/>
    <property type="match status" value="1"/>
</dbReference>
<dbReference type="InterPro" id="IPR000008">
    <property type="entry name" value="C2_dom"/>
</dbReference>
<evidence type="ECO:0000259" key="5">
    <source>
        <dbReference type="Pfam" id="PF17661"/>
    </source>
</evidence>
<reference evidence="8 9" key="1">
    <citation type="journal article" date="2023" name="BMC Biol.">
        <title>The compact genome of the sponge Oopsacas minuta (Hexactinellida) is lacking key metazoan core genes.</title>
        <authorList>
            <person name="Santini S."/>
            <person name="Schenkelaars Q."/>
            <person name="Jourda C."/>
            <person name="Duchesne M."/>
            <person name="Belahbib H."/>
            <person name="Rocher C."/>
            <person name="Selva M."/>
            <person name="Riesgo A."/>
            <person name="Vervoort M."/>
            <person name="Leys S.P."/>
            <person name="Kodjabachian L."/>
            <person name="Le Bivic A."/>
            <person name="Borchiellini C."/>
            <person name="Claverie J.M."/>
            <person name="Renard E."/>
        </authorList>
    </citation>
    <scope>NUCLEOTIDE SEQUENCE [LARGE SCALE GENOMIC DNA]</scope>
    <source>
        <strain evidence="8">SPO-2</strain>
    </source>
</reference>
<proteinExistence type="predicted"/>
<evidence type="ECO:0000313" key="8">
    <source>
        <dbReference type="EMBL" id="KAI6651744.1"/>
    </source>
</evidence>
<name>A0AAV7JTF5_9METZ</name>
<evidence type="ECO:0000256" key="2">
    <source>
        <dbReference type="SAM" id="MobiDB-lite"/>
    </source>
</evidence>
<feature type="compositionally biased region" description="Polar residues" evidence="2">
    <location>
        <begin position="71"/>
        <end position="80"/>
    </location>
</feature>
<dbReference type="InterPro" id="IPR041510">
    <property type="entry name" value="DUF5523"/>
</dbReference>
<dbReference type="EMBL" id="JAKMXF010000302">
    <property type="protein sequence ID" value="KAI6651744.1"/>
    <property type="molecule type" value="Genomic_DNA"/>
</dbReference>
<gene>
    <name evidence="8" type="ORF">LOD99_4992</name>
</gene>
<evidence type="ECO:0000259" key="7">
    <source>
        <dbReference type="Pfam" id="PF24656"/>
    </source>
</evidence>
<evidence type="ECO:0000256" key="1">
    <source>
        <dbReference type="SAM" id="Coils"/>
    </source>
</evidence>
<feature type="domain" description="DUF5523" evidence="5">
    <location>
        <begin position="162"/>
        <end position="317"/>
    </location>
</feature>
<feature type="domain" description="Centrosomal protein of 76 kDa C-terminal" evidence="6">
    <location>
        <begin position="1423"/>
        <end position="1546"/>
    </location>
</feature>
<protein>
    <submittedName>
        <fullName evidence="8">Coiled-coil and C2 domain-containing protein 2A isoform X2</fullName>
    </submittedName>
</protein>
<dbReference type="GO" id="GO:1905515">
    <property type="term" value="P:non-motile cilium assembly"/>
    <property type="evidence" value="ECO:0007669"/>
    <property type="project" value="TreeGrafter"/>
</dbReference>
<feature type="domain" description="CC2D2A N-terminal C2" evidence="4">
    <location>
        <begin position="605"/>
        <end position="742"/>
    </location>
</feature>
<feature type="region of interest" description="Disordered" evidence="2">
    <location>
        <begin position="1"/>
        <end position="29"/>
    </location>
</feature>
<dbReference type="GO" id="GO:0035869">
    <property type="term" value="C:ciliary transition zone"/>
    <property type="evidence" value="ECO:0007669"/>
    <property type="project" value="TreeGrafter"/>
</dbReference>
<evidence type="ECO:0000259" key="3">
    <source>
        <dbReference type="Pfam" id="PF00168"/>
    </source>
</evidence>
<dbReference type="PANTHER" id="PTHR20837:SF0">
    <property type="entry name" value="COILED-COIL AND C2 DOMAIN-CONTAINING PROTEIN 2A"/>
    <property type="match status" value="1"/>
</dbReference>
<feature type="domain" description="C2" evidence="3">
    <location>
        <begin position="1033"/>
        <end position="1074"/>
    </location>
</feature>
<feature type="coiled-coil region" evidence="1">
    <location>
        <begin position="409"/>
        <end position="463"/>
    </location>
</feature>
<organism evidence="8 9">
    <name type="scientific">Oopsacas minuta</name>
    <dbReference type="NCBI Taxonomy" id="111878"/>
    <lineage>
        <taxon>Eukaryota</taxon>
        <taxon>Metazoa</taxon>
        <taxon>Porifera</taxon>
        <taxon>Hexactinellida</taxon>
        <taxon>Hexasterophora</taxon>
        <taxon>Lyssacinosida</taxon>
        <taxon>Leucopsacidae</taxon>
        <taxon>Oopsacas</taxon>
    </lineage>
</organism>
<dbReference type="InterPro" id="IPR056288">
    <property type="entry name" value="CEP76_C"/>
</dbReference>